<accession>A0A8S1RNF2</accession>
<dbReference type="Proteomes" id="UP000692954">
    <property type="component" value="Unassembled WGS sequence"/>
</dbReference>
<sequence length="78" mass="9248">MILLLHQFNIFQHQSLFVIFNKAQLKGFVSLVLLFLTQNDQIPQLTNFDYLSVMLTVVQDKLETEFQTQSQGLEYYQF</sequence>
<dbReference type="AlphaFoldDB" id="A0A8S1RNF2"/>
<comment type="caution">
    <text evidence="1">The sequence shown here is derived from an EMBL/GenBank/DDBJ whole genome shotgun (WGS) entry which is preliminary data.</text>
</comment>
<protein>
    <submittedName>
        <fullName evidence="1">Uncharacterized protein</fullName>
    </submittedName>
</protein>
<evidence type="ECO:0000313" key="1">
    <source>
        <dbReference type="EMBL" id="CAD8129778.1"/>
    </source>
</evidence>
<keyword evidence="2" id="KW-1185">Reference proteome</keyword>
<evidence type="ECO:0000313" key="2">
    <source>
        <dbReference type="Proteomes" id="UP000692954"/>
    </source>
</evidence>
<name>A0A8S1RNF2_9CILI</name>
<reference evidence="1" key="1">
    <citation type="submission" date="2021-01" db="EMBL/GenBank/DDBJ databases">
        <authorList>
            <consortium name="Genoscope - CEA"/>
            <person name="William W."/>
        </authorList>
    </citation>
    <scope>NUCLEOTIDE SEQUENCE</scope>
</reference>
<dbReference type="EMBL" id="CAJJDN010000244">
    <property type="protein sequence ID" value="CAD8129778.1"/>
    <property type="molecule type" value="Genomic_DNA"/>
</dbReference>
<organism evidence="1 2">
    <name type="scientific">Paramecium sonneborni</name>
    <dbReference type="NCBI Taxonomy" id="65129"/>
    <lineage>
        <taxon>Eukaryota</taxon>
        <taxon>Sar</taxon>
        <taxon>Alveolata</taxon>
        <taxon>Ciliophora</taxon>
        <taxon>Intramacronucleata</taxon>
        <taxon>Oligohymenophorea</taxon>
        <taxon>Peniculida</taxon>
        <taxon>Parameciidae</taxon>
        <taxon>Paramecium</taxon>
    </lineage>
</organism>
<gene>
    <name evidence="1" type="ORF">PSON_ATCC_30995.1.T2440009</name>
</gene>
<proteinExistence type="predicted"/>